<dbReference type="PANTHER" id="PTHR24186">
    <property type="entry name" value="PROTEIN PHOSPHATASE 1 REGULATORY SUBUNIT"/>
    <property type="match status" value="1"/>
</dbReference>
<comment type="caution">
    <text evidence="11">The sequence shown here is derived from an EMBL/GenBank/DDBJ whole genome shotgun (WGS) entry which is preliminary data.</text>
</comment>
<dbReference type="Gene3D" id="1.25.40.20">
    <property type="entry name" value="Ankyrin repeat-containing domain"/>
    <property type="match status" value="1"/>
</dbReference>
<dbReference type="PANTHER" id="PTHR24186:SF46">
    <property type="entry name" value="PROTEIN ACCELERATED CELL DEATH 6-LIKE"/>
    <property type="match status" value="1"/>
</dbReference>
<evidence type="ECO:0000256" key="9">
    <source>
        <dbReference type="SAM" id="Phobius"/>
    </source>
</evidence>
<evidence type="ECO:0000256" key="2">
    <source>
        <dbReference type="ARBA" id="ARBA00022692"/>
    </source>
</evidence>
<organism evidence="11 12">
    <name type="scientific">Populus tomentosa</name>
    <name type="common">Chinese white poplar</name>
    <dbReference type="NCBI Taxonomy" id="118781"/>
    <lineage>
        <taxon>Eukaryota</taxon>
        <taxon>Viridiplantae</taxon>
        <taxon>Streptophyta</taxon>
        <taxon>Embryophyta</taxon>
        <taxon>Tracheophyta</taxon>
        <taxon>Spermatophyta</taxon>
        <taxon>Magnoliopsida</taxon>
        <taxon>eudicotyledons</taxon>
        <taxon>Gunneridae</taxon>
        <taxon>Pentapetalae</taxon>
        <taxon>rosids</taxon>
        <taxon>fabids</taxon>
        <taxon>Malpighiales</taxon>
        <taxon>Salicaceae</taxon>
        <taxon>Saliceae</taxon>
        <taxon>Populus</taxon>
    </lineage>
</organism>
<feature type="region of interest" description="Disordered" evidence="8">
    <location>
        <begin position="401"/>
        <end position="428"/>
    </location>
</feature>
<comment type="subcellular location">
    <subcellularLocation>
        <location evidence="1">Membrane</location>
        <topology evidence="1">Multi-pass membrane protein</topology>
    </subcellularLocation>
</comment>
<dbReference type="Pfam" id="PF00023">
    <property type="entry name" value="Ank"/>
    <property type="match status" value="1"/>
</dbReference>
<keyword evidence="12" id="KW-1185">Reference proteome</keyword>
<feature type="transmembrane region" description="Helical" evidence="9">
    <location>
        <begin position="434"/>
        <end position="451"/>
    </location>
</feature>
<dbReference type="SMART" id="SM00248">
    <property type="entry name" value="ANK"/>
    <property type="match status" value="9"/>
</dbReference>
<keyword evidence="6 9" id="KW-0472">Membrane</keyword>
<evidence type="ECO:0000256" key="3">
    <source>
        <dbReference type="ARBA" id="ARBA00022737"/>
    </source>
</evidence>
<feature type="transmembrane region" description="Helical" evidence="9">
    <location>
        <begin position="481"/>
        <end position="499"/>
    </location>
</feature>
<evidence type="ECO:0000256" key="8">
    <source>
        <dbReference type="SAM" id="MobiDB-lite"/>
    </source>
</evidence>
<dbReference type="InterPro" id="IPR036770">
    <property type="entry name" value="Ankyrin_rpt-contain_sf"/>
</dbReference>
<dbReference type="PROSITE" id="PS50297">
    <property type="entry name" value="ANK_REP_REGION"/>
    <property type="match status" value="3"/>
</dbReference>
<dbReference type="InterPro" id="IPR002110">
    <property type="entry name" value="Ankyrin_rpt"/>
</dbReference>
<dbReference type="GO" id="GO:0005886">
    <property type="term" value="C:plasma membrane"/>
    <property type="evidence" value="ECO:0007669"/>
    <property type="project" value="TreeGrafter"/>
</dbReference>
<dbReference type="PROSITE" id="PS50088">
    <property type="entry name" value="ANK_REPEAT"/>
    <property type="match status" value="4"/>
</dbReference>
<dbReference type="Pfam" id="PF12796">
    <property type="entry name" value="Ank_2"/>
    <property type="match status" value="2"/>
</dbReference>
<feature type="repeat" description="ANK" evidence="7">
    <location>
        <begin position="296"/>
        <end position="318"/>
    </location>
</feature>
<feature type="repeat" description="ANK" evidence="7">
    <location>
        <begin position="120"/>
        <end position="152"/>
    </location>
</feature>
<feature type="compositionally biased region" description="Basic and acidic residues" evidence="8">
    <location>
        <begin position="411"/>
        <end position="428"/>
    </location>
</feature>
<name>A0A8X7XSX5_POPTO</name>
<feature type="repeat" description="ANK" evidence="7">
    <location>
        <begin position="154"/>
        <end position="187"/>
    </location>
</feature>
<keyword evidence="2 9" id="KW-0812">Transmembrane</keyword>
<dbReference type="SUPFAM" id="SSF48403">
    <property type="entry name" value="Ankyrin repeat"/>
    <property type="match status" value="1"/>
</dbReference>
<feature type="transmembrane region" description="Helical" evidence="9">
    <location>
        <begin position="646"/>
        <end position="663"/>
    </location>
</feature>
<keyword evidence="3" id="KW-0677">Repeat</keyword>
<evidence type="ECO:0000259" key="10">
    <source>
        <dbReference type="Pfam" id="PF13962"/>
    </source>
</evidence>
<reference evidence="11" key="1">
    <citation type="journal article" date="2020" name="bioRxiv">
        <title>Hybrid origin of Populus tomentosa Carr. identified through genome sequencing and phylogenomic analysis.</title>
        <authorList>
            <person name="An X."/>
            <person name="Gao K."/>
            <person name="Chen Z."/>
            <person name="Li J."/>
            <person name="Yang X."/>
            <person name="Yang X."/>
            <person name="Zhou J."/>
            <person name="Guo T."/>
            <person name="Zhao T."/>
            <person name="Huang S."/>
            <person name="Miao D."/>
            <person name="Khan W.U."/>
            <person name="Rao P."/>
            <person name="Ye M."/>
            <person name="Lei B."/>
            <person name="Liao W."/>
            <person name="Wang J."/>
            <person name="Ji L."/>
            <person name="Li Y."/>
            <person name="Guo B."/>
            <person name="Mustafa N.S."/>
            <person name="Li S."/>
            <person name="Yun Q."/>
            <person name="Keller S.R."/>
            <person name="Mao J."/>
            <person name="Zhang R."/>
            <person name="Strauss S.H."/>
        </authorList>
    </citation>
    <scope>NUCLEOTIDE SEQUENCE</scope>
    <source>
        <strain evidence="11">GM15</strain>
        <tissue evidence="11">Leaf</tissue>
    </source>
</reference>
<evidence type="ECO:0000313" key="12">
    <source>
        <dbReference type="Proteomes" id="UP000886885"/>
    </source>
</evidence>
<evidence type="ECO:0000256" key="7">
    <source>
        <dbReference type="PROSITE-ProRule" id="PRU00023"/>
    </source>
</evidence>
<dbReference type="Proteomes" id="UP000886885">
    <property type="component" value="Unassembled WGS sequence"/>
</dbReference>
<protein>
    <recommendedName>
        <fullName evidence="10">PGG domain-containing protein</fullName>
    </recommendedName>
</protein>
<accession>A0A8X7XSX5</accession>
<dbReference type="OrthoDB" id="1669894at2759"/>
<evidence type="ECO:0000256" key="4">
    <source>
        <dbReference type="ARBA" id="ARBA00022989"/>
    </source>
</evidence>
<dbReference type="InterPro" id="IPR026961">
    <property type="entry name" value="PGG_dom"/>
</dbReference>
<dbReference type="Pfam" id="PF13962">
    <property type="entry name" value="PGG"/>
    <property type="match status" value="1"/>
</dbReference>
<feature type="repeat" description="ANK" evidence="7">
    <location>
        <begin position="334"/>
        <end position="367"/>
    </location>
</feature>
<feature type="domain" description="PGG" evidence="10">
    <location>
        <begin position="472"/>
        <end position="597"/>
    </location>
</feature>
<evidence type="ECO:0000256" key="1">
    <source>
        <dbReference type="ARBA" id="ARBA00004141"/>
    </source>
</evidence>
<feature type="transmembrane region" description="Helical" evidence="9">
    <location>
        <begin position="606"/>
        <end position="631"/>
    </location>
</feature>
<evidence type="ECO:0000313" key="11">
    <source>
        <dbReference type="EMBL" id="KAG6736392.1"/>
    </source>
</evidence>
<dbReference type="AlphaFoldDB" id="A0A8X7XSX5"/>
<evidence type="ECO:0000256" key="6">
    <source>
        <dbReference type="ARBA" id="ARBA00023136"/>
    </source>
</evidence>
<dbReference type="EMBL" id="JAAWWB010000959">
    <property type="protein sequence ID" value="KAG6736392.1"/>
    <property type="molecule type" value="Genomic_DNA"/>
</dbReference>
<feature type="transmembrane region" description="Helical" evidence="9">
    <location>
        <begin position="572"/>
        <end position="599"/>
    </location>
</feature>
<proteinExistence type="predicted"/>
<gene>
    <name evidence="11" type="ORF">POTOM_060850</name>
</gene>
<keyword evidence="4 9" id="KW-1133">Transmembrane helix</keyword>
<evidence type="ECO:0000256" key="5">
    <source>
        <dbReference type="ARBA" id="ARBA00023043"/>
    </source>
</evidence>
<sequence>MGTLLIKIDDEPHEPNEMMDPSLYEFVKLDSVVPFKSCVRKRSAKELQTPAGNSLLHVAVSYGSDNITSYLAETFPSLITTQNSQKDTILHLAAREGKASRTIKSLAESNPSLMRKNNTKGNTPLHDAVIKGNKELAKLLVSRDPEVAYYNNKNGRSPLYLAVENGNKNGILDDLLKTEASFPIESEDGDALPKGKSPVHAAIEQRNRVMLEKIEKAKPDLLCLTDKELGNSLHYASSRGFQDGVQFLLQKFLNGAYKRNHEGNYPIHLACKNDSVDVVKEFLKITPFPKEFLNKKGQNILHVAAENGNGNVVRYILRQEKTLVEPLLNEMDEDGNTPLHLATSHGHSVAAFVLVRDKRVDSSIVNNENLTPYDIAEKQSKIAVEQYEKTDEMLAEYRKQFDSKNSTPADKNQDNAVDSKEHDTKKSPPKDFKLLDYYGAMITLSILYFHARPKKFLYERFTSTQGKPPRKQETKSRIENLLVVAVLVAGVTFAGAIQMPQLRDKNNKSEHLHELNSTATASRDSTAFDSPTGSSLLDGYLCLDVWALNTSVVAAIILLWTNLNDVKFAPFALWFSSLMVGGSIYMMCLSFFFAVSIALGGSNYGVFAITIIVVGIAFFVAQTLLYIQWILPPSVNQIMEGLVSHYVYYISFFVLVYSWRWLTDKLPDLRRKK</sequence>
<keyword evidence="5 7" id="KW-0040">ANK repeat</keyword>